<dbReference type="SUPFAM" id="SSF48403">
    <property type="entry name" value="Ankyrin repeat"/>
    <property type="match status" value="2"/>
</dbReference>
<dbReference type="OrthoDB" id="194358at2759"/>
<evidence type="ECO:0000313" key="5">
    <source>
        <dbReference type="EMBL" id="CAG8133420.1"/>
    </source>
</evidence>
<dbReference type="AlphaFoldDB" id="A0A9W4HVF0"/>
<keyword evidence="6" id="KW-1185">Reference proteome</keyword>
<feature type="repeat" description="ANK" evidence="3">
    <location>
        <begin position="410"/>
        <end position="442"/>
    </location>
</feature>
<keyword evidence="1" id="KW-0677">Repeat</keyword>
<feature type="repeat" description="ANK" evidence="3">
    <location>
        <begin position="21"/>
        <end position="53"/>
    </location>
</feature>
<evidence type="ECO:0000313" key="6">
    <source>
        <dbReference type="Proteomes" id="UP001153618"/>
    </source>
</evidence>
<dbReference type="PANTHER" id="PTHR24201">
    <property type="entry name" value="ANK_REP_REGION DOMAIN-CONTAINING PROTEIN"/>
    <property type="match status" value="1"/>
</dbReference>
<dbReference type="InterPro" id="IPR036770">
    <property type="entry name" value="Ankyrin_rpt-contain_sf"/>
</dbReference>
<sequence length="670" mass="72926">MLDILEIEASSGADVMAQNFNGDTPFHFAARRGHTAAAKILWRQGDEETENNIGLTPLGAAAGCGHLEFVEWLLGKGLGLQEKSRCGLQEASFKGHQAVVETLIGAGADVNAQGAYYGSALQAAAIYGKTEIVQILLDHHADVNAQGGHYGSALQGAATESTEIVQILLDHHADVNTQGGYYGSTLQAAATESTKIVQILLNHHIDINAQGGYYGSALQGAATKSTEIVQILLDHHADVNARSGYFGSALQAAVSYGKTEIVQILLDHHADVNLQGGPYGSALQATVHAGFIAIVQILLDHHADVNAQGGYYGSALQAAVYHGKTEIVQILLNHHVDVNVQNGEVGSPLLVAFIKGEANLVDVLLHAGADCLLVNELDCTSLHLAASKNMAHILERFPQLASALNHRDKMLRTPLQVAIFSGYFESAVTLLSRGADPSLKDGYGRNALDWAQGHQILTKEIYHHCPSLTLTHPEIQEMCVRQSLHRISDMLSCSKLAYPWPVLHQAGRYFVFLNDLSSAHHLIQLFFEKYFRPYRIRCNKCPRPLVKAFSVCRICPHLFFCSTCALGNPEHTRLLPDEKHELLEITDVPNEDFPPFDPESESIDLYLSNFIREQLGPNVNVNEIEPSNDSMAHPASDKADPVSKPMFSQAKIIFAVFFGLLAILLGVLLF</sequence>
<dbReference type="InterPro" id="IPR050776">
    <property type="entry name" value="Ank_Repeat/CDKN_Inhibitor"/>
</dbReference>
<feature type="repeat" description="ANK" evidence="3">
    <location>
        <begin position="83"/>
        <end position="115"/>
    </location>
</feature>
<dbReference type="EMBL" id="CAJVOS010000027">
    <property type="protein sequence ID" value="CAG8133420.1"/>
    <property type="molecule type" value="Genomic_DNA"/>
</dbReference>
<keyword evidence="4" id="KW-0472">Membrane</keyword>
<evidence type="ECO:0000256" key="2">
    <source>
        <dbReference type="ARBA" id="ARBA00023043"/>
    </source>
</evidence>
<keyword evidence="4" id="KW-1133">Transmembrane helix</keyword>
<dbReference type="PROSITE" id="PS50297">
    <property type="entry name" value="ANK_REP_REGION"/>
    <property type="match status" value="3"/>
</dbReference>
<keyword evidence="2 3" id="KW-0040">ANK repeat</keyword>
<feature type="repeat" description="ANK" evidence="3">
    <location>
        <begin position="53"/>
        <end position="85"/>
    </location>
</feature>
<evidence type="ECO:0000256" key="3">
    <source>
        <dbReference type="PROSITE-ProRule" id="PRU00023"/>
    </source>
</evidence>
<dbReference type="PROSITE" id="PS50088">
    <property type="entry name" value="ANK_REPEAT"/>
    <property type="match status" value="8"/>
</dbReference>
<dbReference type="SMART" id="SM00248">
    <property type="entry name" value="ANK"/>
    <property type="match status" value="13"/>
</dbReference>
<feature type="transmembrane region" description="Helical" evidence="4">
    <location>
        <begin position="652"/>
        <end position="669"/>
    </location>
</feature>
<reference evidence="5" key="1">
    <citation type="submission" date="2021-07" db="EMBL/GenBank/DDBJ databases">
        <authorList>
            <person name="Branca A.L. A."/>
        </authorList>
    </citation>
    <scope>NUCLEOTIDE SEQUENCE</scope>
</reference>
<proteinExistence type="predicted"/>
<protein>
    <submittedName>
        <fullName evidence="5">Uncharacterized protein</fullName>
    </submittedName>
</protein>
<dbReference type="Pfam" id="PF12796">
    <property type="entry name" value="Ank_2"/>
    <property type="match status" value="4"/>
</dbReference>
<name>A0A9W4HVF0_PENOL</name>
<accession>A0A9W4HVF0</accession>
<feature type="repeat" description="ANK" evidence="3">
    <location>
        <begin position="311"/>
        <end position="343"/>
    </location>
</feature>
<evidence type="ECO:0000256" key="4">
    <source>
        <dbReference type="SAM" id="Phobius"/>
    </source>
</evidence>
<dbReference type="GO" id="GO:0005634">
    <property type="term" value="C:nucleus"/>
    <property type="evidence" value="ECO:0007669"/>
    <property type="project" value="TreeGrafter"/>
</dbReference>
<gene>
    <name evidence="5" type="ORF">POLS_LOCUS5581</name>
</gene>
<dbReference type="Proteomes" id="UP001153618">
    <property type="component" value="Unassembled WGS sequence"/>
</dbReference>
<dbReference type="Gene3D" id="1.25.40.20">
    <property type="entry name" value="Ankyrin repeat-containing domain"/>
    <property type="match status" value="2"/>
</dbReference>
<dbReference type="PANTHER" id="PTHR24201:SF16">
    <property type="entry name" value="ANKYRIN-1-LIKE-RELATED"/>
    <property type="match status" value="1"/>
</dbReference>
<keyword evidence="4" id="KW-0812">Transmembrane</keyword>
<comment type="caution">
    <text evidence="5">The sequence shown here is derived from an EMBL/GenBank/DDBJ whole genome shotgun (WGS) entry which is preliminary data.</text>
</comment>
<dbReference type="Pfam" id="PF00023">
    <property type="entry name" value="Ank"/>
    <property type="match status" value="1"/>
</dbReference>
<feature type="repeat" description="ANK" evidence="3">
    <location>
        <begin position="116"/>
        <end position="148"/>
    </location>
</feature>
<dbReference type="PRINTS" id="PR01415">
    <property type="entry name" value="ANKYRIN"/>
</dbReference>
<organism evidence="5 6">
    <name type="scientific">Penicillium olsonii</name>
    <dbReference type="NCBI Taxonomy" id="99116"/>
    <lineage>
        <taxon>Eukaryota</taxon>
        <taxon>Fungi</taxon>
        <taxon>Dikarya</taxon>
        <taxon>Ascomycota</taxon>
        <taxon>Pezizomycotina</taxon>
        <taxon>Eurotiomycetes</taxon>
        <taxon>Eurotiomycetidae</taxon>
        <taxon>Eurotiales</taxon>
        <taxon>Aspergillaceae</taxon>
        <taxon>Penicillium</taxon>
    </lineage>
</organism>
<feature type="repeat" description="ANK" evidence="3">
    <location>
        <begin position="248"/>
        <end position="277"/>
    </location>
</feature>
<feature type="repeat" description="ANK" evidence="3">
    <location>
        <begin position="344"/>
        <end position="376"/>
    </location>
</feature>
<dbReference type="InterPro" id="IPR002110">
    <property type="entry name" value="Ankyrin_rpt"/>
</dbReference>
<evidence type="ECO:0000256" key="1">
    <source>
        <dbReference type="ARBA" id="ARBA00022737"/>
    </source>
</evidence>